<evidence type="ECO:0000313" key="9">
    <source>
        <dbReference type="Proteomes" id="UP001500418"/>
    </source>
</evidence>
<dbReference type="PANTHER" id="PTHR23517">
    <property type="entry name" value="RESISTANCE PROTEIN MDTM, PUTATIVE-RELATED-RELATED"/>
    <property type="match status" value="1"/>
</dbReference>
<keyword evidence="2" id="KW-0813">Transport</keyword>
<evidence type="ECO:0000256" key="6">
    <source>
        <dbReference type="ARBA" id="ARBA00023136"/>
    </source>
</evidence>
<feature type="transmembrane region" description="Helical" evidence="7">
    <location>
        <begin position="54"/>
        <end position="74"/>
    </location>
</feature>
<feature type="transmembrane region" description="Helical" evidence="7">
    <location>
        <begin position="324"/>
        <end position="349"/>
    </location>
</feature>
<protein>
    <recommendedName>
        <fullName evidence="10">MFS transporter</fullName>
    </recommendedName>
</protein>
<feature type="transmembrane region" description="Helical" evidence="7">
    <location>
        <begin position="390"/>
        <end position="408"/>
    </location>
</feature>
<keyword evidence="5 7" id="KW-1133">Transmembrane helix</keyword>
<comment type="subcellular location">
    <subcellularLocation>
        <location evidence="1">Cell membrane</location>
        <topology evidence="1">Multi-pass membrane protein</topology>
    </subcellularLocation>
</comment>
<evidence type="ECO:0000313" key="8">
    <source>
        <dbReference type="EMBL" id="GAA0942188.1"/>
    </source>
</evidence>
<evidence type="ECO:0000256" key="3">
    <source>
        <dbReference type="ARBA" id="ARBA00022475"/>
    </source>
</evidence>
<keyword evidence="6 7" id="KW-0472">Membrane</keyword>
<evidence type="ECO:0008006" key="10">
    <source>
        <dbReference type="Google" id="ProtNLM"/>
    </source>
</evidence>
<proteinExistence type="predicted"/>
<comment type="caution">
    <text evidence="8">The sequence shown here is derived from an EMBL/GenBank/DDBJ whole genome shotgun (WGS) entry which is preliminary data.</text>
</comment>
<evidence type="ECO:0000256" key="1">
    <source>
        <dbReference type="ARBA" id="ARBA00004651"/>
    </source>
</evidence>
<evidence type="ECO:0000256" key="5">
    <source>
        <dbReference type="ARBA" id="ARBA00022989"/>
    </source>
</evidence>
<dbReference type="Pfam" id="PF07690">
    <property type="entry name" value="MFS_1"/>
    <property type="match status" value="1"/>
</dbReference>
<reference evidence="9" key="1">
    <citation type="journal article" date="2019" name="Int. J. Syst. Evol. Microbiol.">
        <title>The Global Catalogue of Microorganisms (GCM) 10K type strain sequencing project: providing services to taxonomists for standard genome sequencing and annotation.</title>
        <authorList>
            <consortium name="The Broad Institute Genomics Platform"/>
            <consortium name="The Broad Institute Genome Sequencing Center for Infectious Disease"/>
            <person name="Wu L."/>
            <person name="Ma J."/>
        </authorList>
    </citation>
    <scope>NUCLEOTIDE SEQUENCE [LARGE SCALE GENOMIC DNA]</scope>
    <source>
        <strain evidence="9">JCM 11444</strain>
    </source>
</reference>
<keyword evidence="4 7" id="KW-0812">Transmembrane</keyword>
<feature type="transmembrane region" description="Helical" evidence="7">
    <location>
        <begin position="21"/>
        <end position="42"/>
    </location>
</feature>
<evidence type="ECO:0000256" key="7">
    <source>
        <dbReference type="SAM" id="Phobius"/>
    </source>
</evidence>
<sequence>MPSAQGSTSTRASLPGYGGFLTGWSATAFGSGLMLPLIVAYLRETLGVSTSGVSLYFALFALSGLVVNPLAAWIGRVRGPGPTAVAATVLQAAGATWLTAADSMAVTVPAACLSGAGTGIYYAVQTPLLTRAFGDAAFSRVLSGQHRASALMMTVGSLLGGQAVQRLGDDGYTVCLAANAASYLVYGVMLVRLRGTHVEPRDTVSSATDADTEAAAAPGRRSAALRDPVFLRLLVLQSALVIFGLGQFESVVPAVLRDAHLSVVAISVVIACNTAGIIAFQGLALRAVERVGYTGALSVAIVAWMAALAFLAGALMVPAPRGRLLLGVLFGLVFAVGQCLIAPSVQPLVTRTAPPGAVEGYAAATSLAHGLGMFVAPLVVLPVVESGGTGSYLSVQLLGYCLALYVLWSFRTRRTTPREDTVQPAGKAWASR</sequence>
<organism evidence="8 9">
    <name type="scientific">Streptomyces rhizosphaericus</name>
    <dbReference type="NCBI Taxonomy" id="114699"/>
    <lineage>
        <taxon>Bacteria</taxon>
        <taxon>Bacillati</taxon>
        <taxon>Actinomycetota</taxon>
        <taxon>Actinomycetes</taxon>
        <taxon>Kitasatosporales</taxon>
        <taxon>Streptomycetaceae</taxon>
        <taxon>Streptomyces</taxon>
        <taxon>Streptomyces violaceusniger group</taxon>
    </lineage>
</organism>
<name>A0ABP4B0E7_9ACTN</name>
<accession>A0ABP4B0E7</accession>
<keyword evidence="9" id="KW-1185">Reference proteome</keyword>
<evidence type="ECO:0000256" key="4">
    <source>
        <dbReference type="ARBA" id="ARBA00022692"/>
    </source>
</evidence>
<feature type="transmembrane region" description="Helical" evidence="7">
    <location>
        <begin position="296"/>
        <end position="318"/>
    </location>
</feature>
<dbReference type="InterPro" id="IPR050171">
    <property type="entry name" value="MFS_Transporters"/>
</dbReference>
<dbReference type="Proteomes" id="UP001500418">
    <property type="component" value="Unassembled WGS sequence"/>
</dbReference>
<feature type="transmembrane region" description="Helical" evidence="7">
    <location>
        <begin position="229"/>
        <end position="248"/>
    </location>
</feature>
<dbReference type="InterPro" id="IPR011701">
    <property type="entry name" value="MFS"/>
</dbReference>
<keyword evidence="3" id="KW-1003">Cell membrane</keyword>
<evidence type="ECO:0000256" key="2">
    <source>
        <dbReference type="ARBA" id="ARBA00022448"/>
    </source>
</evidence>
<gene>
    <name evidence="8" type="ORF">GCM10009575_058260</name>
</gene>
<dbReference type="PANTHER" id="PTHR23517:SF2">
    <property type="entry name" value="MULTIDRUG RESISTANCE PROTEIN MDTH"/>
    <property type="match status" value="1"/>
</dbReference>
<feature type="transmembrane region" description="Helical" evidence="7">
    <location>
        <begin position="260"/>
        <end position="284"/>
    </location>
</feature>
<feature type="transmembrane region" description="Helical" evidence="7">
    <location>
        <begin position="361"/>
        <end position="384"/>
    </location>
</feature>
<dbReference type="EMBL" id="BAAAID010000042">
    <property type="protein sequence ID" value="GAA0942188.1"/>
    <property type="molecule type" value="Genomic_DNA"/>
</dbReference>